<keyword evidence="2" id="KW-1185">Reference proteome</keyword>
<reference evidence="2" key="1">
    <citation type="submission" date="2016-10" db="EMBL/GenBank/DDBJ databases">
        <authorList>
            <person name="Varghese N."/>
            <person name="Submissions S."/>
        </authorList>
    </citation>
    <scope>NUCLEOTIDE SEQUENCE [LARGE SCALE GENOMIC DNA]</scope>
    <source>
        <strain evidence="2">DSM 3695</strain>
    </source>
</reference>
<dbReference type="STRING" id="29529.SAMN04488122_0913"/>
<dbReference type="Proteomes" id="UP000199310">
    <property type="component" value="Unassembled WGS sequence"/>
</dbReference>
<gene>
    <name evidence="1" type="ORF">SAMN04488122_0913</name>
</gene>
<dbReference type="EMBL" id="FOJG01000001">
    <property type="protein sequence ID" value="SEW16591.1"/>
    <property type="molecule type" value="Genomic_DNA"/>
</dbReference>
<dbReference type="RefSeq" id="WP_089891151.1">
    <property type="nucleotide sequence ID" value="NZ_FOJG01000001.1"/>
</dbReference>
<dbReference type="AlphaFoldDB" id="A0A1I0PQM3"/>
<proteinExistence type="predicted"/>
<sequence length="193" mass="22658">MITTKISKKDFEWQQRPSNEFIKVATLDGQPILKGVAICAYDLEERSGYIVYYQRVKEYYSTFVQLRTPSGKLVKGYAEGFDFSLVYAAERPGKYPDDAETFERFVQAKQTFTPIGNKKNFPAYVRNLIQEDDDIIFVHRYPGNLWMTEDVDDHGDRFACLDLNYVYEQFYTGDLEQAEDYLFDMFMLYGNSF</sequence>
<protein>
    <submittedName>
        <fullName evidence="1">Uncharacterized protein</fullName>
    </submittedName>
</protein>
<evidence type="ECO:0000313" key="2">
    <source>
        <dbReference type="Proteomes" id="UP000199310"/>
    </source>
</evidence>
<evidence type="ECO:0000313" key="1">
    <source>
        <dbReference type="EMBL" id="SEW16591.1"/>
    </source>
</evidence>
<organism evidence="1 2">
    <name type="scientific">Chitinophaga arvensicola</name>
    <dbReference type="NCBI Taxonomy" id="29529"/>
    <lineage>
        <taxon>Bacteria</taxon>
        <taxon>Pseudomonadati</taxon>
        <taxon>Bacteroidota</taxon>
        <taxon>Chitinophagia</taxon>
        <taxon>Chitinophagales</taxon>
        <taxon>Chitinophagaceae</taxon>
        <taxon>Chitinophaga</taxon>
    </lineage>
</organism>
<name>A0A1I0PQM3_9BACT</name>
<accession>A0A1I0PQM3</accession>